<proteinExistence type="predicted"/>
<comment type="caution">
    <text evidence="2">The sequence shown here is derived from an EMBL/GenBank/DDBJ whole genome shotgun (WGS) entry which is preliminary data.</text>
</comment>
<gene>
    <name evidence="2" type="ORF">V6N12_046925</name>
</gene>
<dbReference type="Proteomes" id="UP001472677">
    <property type="component" value="Unassembled WGS sequence"/>
</dbReference>
<reference evidence="2 3" key="1">
    <citation type="journal article" date="2024" name="G3 (Bethesda)">
        <title>Genome assembly of Hibiscus sabdariffa L. provides insights into metabolisms of medicinal natural products.</title>
        <authorList>
            <person name="Kim T."/>
        </authorList>
    </citation>
    <scope>NUCLEOTIDE SEQUENCE [LARGE SCALE GENOMIC DNA]</scope>
    <source>
        <strain evidence="2">TK-2024</strain>
        <tissue evidence="2">Old leaves</tissue>
    </source>
</reference>
<evidence type="ECO:0000313" key="2">
    <source>
        <dbReference type="EMBL" id="KAK8504676.1"/>
    </source>
</evidence>
<keyword evidence="3" id="KW-1185">Reference proteome</keyword>
<protein>
    <submittedName>
        <fullName evidence="2">Uncharacterized protein</fullName>
    </submittedName>
</protein>
<feature type="compositionally biased region" description="Basic and acidic residues" evidence="1">
    <location>
        <begin position="1"/>
        <end position="21"/>
    </location>
</feature>
<evidence type="ECO:0000313" key="3">
    <source>
        <dbReference type="Proteomes" id="UP001472677"/>
    </source>
</evidence>
<feature type="compositionally biased region" description="Basic and acidic residues" evidence="1">
    <location>
        <begin position="80"/>
        <end position="105"/>
    </location>
</feature>
<evidence type="ECO:0000256" key="1">
    <source>
        <dbReference type="SAM" id="MobiDB-lite"/>
    </source>
</evidence>
<organism evidence="2 3">
    <name type="scientific">Hibiscus sabdariffa</name>
    <name type="common">roselle</name>
    <dbReference type="NCBI Taxonomy" id="183260"/>
    <lineage>
        <taxon>Eukaryota</taxon>
        <taxon>Viridiplantae</taxon>
        <taxon>Streptophyta</taxon>
        <taxon>Embryophyta</taxon>
        <taxon>Tracheophyta</taxon>
        <taxon>Spermatophyta</taxon>
        <taxon>Magnoliopsida</taxon>
        <taxon>eudicotyledons</taxon>
        <taxon>Gunneridae</taxon>
        <taxon>Pentapetalae</taxon>
        <taxon>rosids</taxon>
        <taxon>malvids</taxon>
        <taxon>Malvales</taxon>
        <taxon>Malvaceae</taxon>
        <taxon>Malvoideae</taxon>
        <taxon>Hibiscus</taxon>
    </lineage>
</organism>
<sequence>MPEVERMVRKEGNRESGDQDQKPNIQRKVTDVNQGLTQEEDDLVTRKENKEKGRRQNDVRGNFVGDMTNQGSLHGRKREKGGVDETRSSSDSESKVDGQGAKKEGVLNYRDAVEESSGVGDSDKDKGGPTYGPKRNIDYGANIGDMDQAEQVLDVTGHGVNPVLGEKAQVSWADRIDHLVNAEHGLSPGDEGGVLVWLSKFSSEWKLNLENRGPVTGVDKGLVFA</sequence>
<dbReference type="EMBL" id="JBBPBM010000137">
    <property type="protein sequence ID" value="KAK8504676.1"/>
    <property type="molecule type" value="Genomic_DNA"/>
</dbReference>
<feature type="compositionally biased region" description="Basic and acidic residues" evidence="1">
    <location>
        <begin position="43"/>
        <end position="58"/>
    </location>
</feature>
<name>A0ABR2BC44_9ROSI</name>
<feature type="region of interest" description="Disordered" evidence="1">
    <location>
        <begin position="1"/>
        <end position="139"/>
    </location>
</feature>
<accession>A0ABR2BC44</accession>